<feature type="region of interest" description="Disordered" evidence="1">
    <location>
        <begin position="1"/>
        <end position="28"/>
    </location>
</feature>
<feature type="transmembrane region" description="Helical" evidence="2">
    <location>
        <begin position="68"/>
        <end position="86"/>
    </location>
</feature>
<feature type="compositionally biased region" description="Gly residues" evidence="1">
    <location>
        <begin position="1"/>
        <end position="27"/>
    </location>
</feature>
<gene>
    <name evidence="3" type="ORF">HAT2_00676</name>
</gene>
<dbReference type="Proteomes" id="UP000253816">
    <property type="component" value="Unassembled WGS sequence"/>
</dbReference>
<evidence type="ECO:0000313" key="3">
    <source>
        <dbReference type="EMBL" id="RDB31196.1"/>
    </source>
</evidence>
<sequence length="106" mass="11596">MGCCKPGGGKSTCCGGGGRRLSGGDGDVNGVMLRSGNGNDWNADPENMRSRAARWCCPDPWRLVRCHTCLLVFIILLLLFIIWWLLLGENMFAGPLEGLRNVTRLT</sequence>
<proteinExistence type="predicted"/>
<protein>
    <submittedName>
        <fullName evidence="3">Uncharacterized protein</fullName>
    </submittedName>
</protein>
<keyword evidence="4" id="KW-1185">Reference proteome</keyword>
<evidence type="ECO:0000256" key="2">
    <source>
        <dbReference type="SAM" id="Phobius"/>
    </source>
</evidence>
<comment type="caution">
    <text evidence="3">The sequence shown here is derived from an EMBL/GenBank/DDBJ whole genome shotgun (WGS) entry which is preliminary data.</text>
</comment>
<keyword evidence="2" id="KW-0812">Transmembrane</keyword>
<dbReference type="EMBL" id="QQBG01000026">
    <property type="protein sequence ID" value="RDB31196.1"/>
    <property type="molecule type" value="Genomic_DNA"/>
</dbReference>
<name>A0A369KJP3_9BACT</name>
<dbReference type="AlphaFoldDB" id="A0A369KJP3"/>
<evidence type="ECO:0000313" key="4">
    <source>
        <dbReference type="Proteomes" id="UP000253816"/>
    </source>
</evidence>
<evidence type="ECO:0000256" key="1">
    <source>
        <dbReference type="SAM" id="MobiDB-lite"/>
    </source>
</evidence>
<keyword evidence="2" id="KW-1133">Transmembrane helix</keyword>
<accession>A0A369KJP3</accession>
<organism evidence="3 4">
    <name type="scientific">Candidatus Similichlamydia laticola</name>
    <dbReference type="NCBI Taxonomy" id="2170265"/>
    <lineage>
        <taxon>Bacteria</taxon>
        <taxon>Pseudomonadati</taxon>
        <taxon>Chlamydiota</taxon>
        <taxon>Chlamydiia</taxon>
        <taxon>Parachlamydiales</taxon>
        <taxon>Candidatus Parilichlamydiaceae</taxon>
        <taxon>Candidatus Similichlamydia</taxon>
    </lineage>
</organism>
<reference evidence="3 4" key="1">
    <citation type="submission" date="2018-07" db="EMBL/GenBank/DDBJ databases">
        <title>Comparative genomics of the Candidatus Parilichlamydiaceae reveals evidence of convergent evolution and genome reduction in the phylum Chlamydiae.</title>
        <authorList>
            <person name="Taylor-Brown A."/>
            <person name="Polkinghorne A."/>
        </authorList>
    </citation>
    <scope>NUCLEOTIDE SEQUENCE [LARGE SCALE GENOMIC DNA]</scope>
    <source>
        <strain evidence="3 4">Hat2</strain>
    </source>
</reference>
<keyword evidence="2" id="KW-0472">Membrane</keyword>